<dbReference type="PATRIC" id="fig|1473.5.peg.458"/>
<evidence type="ECO:0000313" key="1">
    <source>
        <dbReference type="EMBL" id="KNE18880.1"/>
    </source>
</evidence>
<dbReference type="EMBL" id="LGTO01000007">
    <property type="protein sequence ID" value="KNE18880.1"/>
    <property type="molecule type" value="Genomic_DNA"/>
</dbReference>
<evidence type="ECO:0000313" key="2">
    <source>
        <dbReference type="Proteomes" id="UP000036780"/>
    </source>
</evidence>
<organism evidence="1 2">
    <name type="scientific">Virgibacillus pantothenticus</name>
    <dbReference type="NCBI Taxonomy" id="1473"/>
    <lineage>
        <taxon>Bacteria</taxon>
        <taxon>Bacillati</taxon>
        <taxon>Bacillota</taxon>
        <taxon>Bacilli</taxon>
        <taxon>Bacillales</taxon>
        <taxon>Bacillaceae</taxon>
        <taxon>Virgibacillus</taxon>
    </lineage>
</organism>
<comment type="caution">
    <text evidence="1">The sequence shown here is derived from an EMBL/GenBank/DDBJ whole genome shotgun (WGS) entry which is preliminary data.</text>
</comment>
<dbReference type="GeneID" id="66871857"/>
<proteinExistence type="predicted"/>
<dbReference type="RefSeq" id="WP_050351372.1">
    <property type="nucleotide sequence ID" value="NZ_BOSN01000003.1"/>
</dbReference>
<dbReference type="Proteomes" id="UP000036780">
    <property type="component" value="Unassembled WGS sequence"/>
</dbReference>
<protein>
    <submittedName>
        <fullName evidence="1">Uncharacterized protein</fullName>
    </submittedName>
</protein>
<dbReference type="AlphaFoldDB" id="A0A0L0QJR1"/>
<reference evidence="2" key="1">
    <citation type="submission" date="2015-07" db="EMBL/GenBank/DDBJ databases">
        <title>Fjat-10053 dsm26.</title>
        <authorList>
            <person name="Liu B."/>
            <person name="Wang J."/>
            <person name="Zhu Y."/>
            <person name="Liu G."/>
            <person name="Chen Q."/>
            <person name="Chen Z."/>
            <person name="Lan J."/>
            <person name="Che J."/>
            <person name="Ge C."/>
            <person name="Shi H."/>
            <person name="Pan Z."/>
            <person name="Liu X."/>
        </authorList>
    </citation>
    <scope>NUCLEOTIDE SEQUENCE [LARGE SCALE GENOMIC DNA]</scope>
    <source>
        <strain evidence="2">DSM 26</strain>
    </source>
</reference>
<gene>
    <name evidence="1" type="ORF">AFK71_09835</name>
</gene>
<keyword evidence="2" id="KW-1185">Reference proteome</keyword>
<name>A0A0L0QJR1_VIRPA</name>
<accession>A0A0L0QJR1</accession>
<sequence length="249" mass="28267">MHNELFDLKIGDEIINQISKVYFKYTKPYFRGLVLHGSALKGGAISNSSDIDFKLFLDDEIFRPNGTLPMDIYIGINKGLSRINISPFSYIQCDAVPISKLGEMIGLVKGSYKLISGDISIKEPTNSQLKNEAIKHLENVEVVPEYFSGLLDSGNNRSIRLLRLLTTQVSPVLYHVATLTSGDGNLVWKLPKNEVLSYLPYEIGNRSKVFYEKLFDFYNKIDSDIDIIDLIYSGYLILLEVTNWYGKKY</sequence>
<dbReference type="OrthoDB" id="5643411at2"/>